<evidence type="ECO:0000256" key="1">
    <source>
        <dbReference type="SAM" id="Phobius"/>
    </source>
</evidence>
<keyword evidence="1" id="KW-0812">Transmembrane</keyword>
<name>A0ABQ1FGZ5_9SPHN</name>
<organism evidence="2 3">
    <name type="scientific">Blastomonas marina</name>
    <dbReference type="NCBI Taxonomy" id="1867408"/>
    <lineage>
        <taxon>Bacteria</taxon>
        <taxon>Pseudomonadati</taxon>
        <taxon>Pseudomonadota</taxon>
        <taxon>Alphaproteobacteria</taxon>
        <taxon>Sphingomonadales</taxon>
        <taxon>Sphingomonadaceae</taxon>
        <taxon>Blastomonas</taxon>
    </lineage>
</organism>
<accession>A0ABQ1FGZ5</accession>
<comment type="caution">
    <text evidence="2">The sequence shown here is derived from an EMBL/GenBank/DDBJ whole genome shotgun (WGS) entry which is preliminary data.</text>
</comment>
<dbReference type="EMBL" id="BMID01000001">
    <property type="protein sequence ID" value="GGA12608.1"/>
    <property type="molecule type" value="Genomic_DNA"/>
</dbReference>
<keyword evidence="1" id="KW-1133">Transmembrane helix</keyword>
<dbReference type="RefSeq" id="WP_188642935.1">
    <property type="nucleotide sequence ID" value="NZ_BMID01000001.1"/>
</dbReference>
<keyword evidence="1" id="KW-0472">Membrane</keyword>
<evidence type="ECO:0000313" key="2">
    <source>
        <dbReference type="EMBL" id="GGA12608.1"/>
    </source>
</evidence>
<protein>
    <submittedName>
        <fullName evidence="2">Uncharacterized protein</fullName>
    </submittedName>
</protein>
<reference evidence="3" key="1">
    <citation type="journal article" date="2019" name="Int. J. Syst. Evol. Microbiol.">
        <title>The Global Catalogue of Microorganisms (GCM) 10K type strain sequencing project: providing services to taxonomists for standard genome sequencing and annotation.</title>
        <authorList>
            <consortium name="The Broad Institute Genomics Platform"/>
            <consortium name="The Broad Institute Genome Sequencing Center for Infectious Disease"/>
            <person name="Wu L."/>
            <person name="Ma J."/>
        </authorList>
    </citation>
    <scope>NUCLEOTIDE SEQUENCE [LARGE SCALE GENOMIC DNA]</scope>
    <source>
        <strain evidence="3">CGMCC 1.15297</strain>
    </source>
</reference>
<keyword evidence="3" id="KW-1185">Reference proteome</keyword>
<sequence length="100" mass="10849">MTRRSPLEDTETAAYAWARYRLMMKRLGLLTAAIVALALAALWKTGSAESLHFYIATAIAIAGVMLLTGALMGLVFLSAGTGHDEAVEDRLENPHDDEED</sequence>
<dbReference type="Proteomes" id="UP000603317">
    <property type="component" value="Unassembled WGS sequence"/>
</dbReference>
<gene>
    <name evidence="2" type="ORF">GCM10010923_24160</name>
</gene>
<feature type="transmembrane region" description="Helical" evidence="1">
    <location>
        <begin position="51"/>
        <end position="77"/>
    </location>
</feature>
<feature type="transmembrane region" description="Helical" evidence="1">
    <location>
        <begin position="27"/>
        <end position="45"/>
    </location>
</feature>
<evidence type="ECO:0000313" key="3">
    <source>
        <dbReference type="Proteomes" id="UP000603317"/>
    </source>
</evidence>
<proteinExistence type="predicted"/>